<protein>
    <recommendedName>
        <fullName evidence="4">DUF2975 domain-containing protein</fullName>
    </recommendedName>
</protein>
<keyword evidence="1" id="KW-0812">Transmembrane</keyword>
<feature type="transmembrane region" description="Helical" evidence="1">
    <location>
        <begin position="132"/>
        <end position="150"/>
    </location>
</feature>
<feature type="transmembrane region" description="Helical" evidence="1">
    <location>
        <begin position="170"/>
        <end position="195"/>
    </location>
</feature>
<keyword evidence="3" id="KW-1185">Reference proteome</keyword>
<dbReference type="Proteomes" id="UP000648352">
    <property type="component" value="Unassembled WGS sequence"/>
</dbReference>
<keyword evidence="1" id="KW-0472">Membrane</keyword>
<name>A0ABR8S4X8_9MICO</name>
<feature type="transmembrane region" description="Helical" evidence="1">
    <location>
        <begin position="91"/>
        <end position="120"/>
    </location>
</feature>
<evidence type="ECO:0000313" key="3">
    <source>
        <dbReference type="Proteomes" id="UP000648352"/>
    </source>
</evidence>
<organism evidence="2 3">
    <name type="scientific">Microbacterium pullorum</name>
    <dbReference type="NCBI Taxonomy" id="2762236"/>
    <lineage>
        <taxon>Bacteria</taxon>
        <taxon>Bacillati</taxon>
        <taxon>Actinomycetota</taxon>
        <taxon>Actinomycetes</taxon>
        <taxon>Micrococcales</taxon>
        <taxon>Microbacteriaceae</taxon>
        <taxon>Microbacterium</taxon>
    </lineage>
</organism>
<evidence type="ECO:0008006" key="4">
    <source>
        <dbReference type="Google" id="ProtNLM"/>
    </source>
</evidence>
<reference evidence="2 3" key="1">
    <citation type="submission" date="2020-08" db="EMBL/GenBank/DDBJ databases">
        <title>A Genomic Blueprint of the Chicken Gut Microbiome.</title>
        <authorList>
            <person name="Gilroy R."/>
            <person name="Ravi A."/>
            <person name="Getino M."/>
            <person name="Pursley I."/>
            <person name="Horton D.L."/>
            <person name="Alikhan N.-F."/>
            <person name="Baker D."/>
            <person name="Gharbi K."/>
            <person name="Hall N."/>
            <person name="Watson M."/>
            <person name="Adriaenssens E.M."/>
            <person name="Foster-Nyarko E."/>
            <person name="Jarju S."/>
            <person name="Secka A."/>
            <person name="Antonio M."/>
            <person name="Oren A."/>
            <person name="Chaudhuri R."/>
            <person name="La Ragione R.M."/>
            <person name="Hildebrand F."/>
            <person name="Pallen M.J."/>
        </authorList>
    </citation>
    <scope>NUCLEOTIDE SEQUENCE [LARGE SCALE GENOMIC DNA]</scope>
    <source>
        <strain evidence="2 3">Sa4CUA7</strain>
    </source>
</reference>
<feature type="transmembrane region" description="Helical" evidence="1">
    <location>
        <begin position="20"/>
        <end position="42"/>
    </location>
</feature>
<sequence>MTITTPPKRALSTGDRAGLLIMMIAGAALTVGTVVAAIMRIVDVLTSPSVEVFAEFAGTPAVAPIGVDGAGVEVALDTAVLTLTDLPVASLWSIIIQQVLLAVGVVTVVTCLLLLARSVLRDRVFSRGNTRLVNIAGLTALLGVAAYPFFGNMAANGAFAALSERTFDNVLMTVDFGSLFAVAFVAALASTVFLVGDRLQRETAGLV</sequence>
<keyword evidence="1" id="KW-1133">Transmembrane helix</keyword>
<gene>
    <name evidence="2" type="ORF">H9651_10780</name>
</gene>
<dbReference type="EMBL" id="JACSQP010000006">
    <property type="protein sequence ID" value="MBD7958124.1"/>
    <property type="molecule type" value="Genomic_DNA"/>
</dbReference>
<accession>A0ABR8S4X8</accession>
<comment type="caution">
    <text evidence="2">The sequence shown here is derived from an EMBL/GenBank/DDBJ whole genome shotgun (WGS) entry which is preliminary data.</text>
</comment>
<dbReference type="RefSeq" id="WP_191719332.1">
    <property type="nucleotide sequence ID" value="NZ_JACSQP010000006.1"/>
</dbReference>
<evidence type="ECO:0000313" key="2">
    <source>
        <dbReference type="EMBL" id="MBD7958124.1"/>
    </source>
</evidence>
<proteinExistence type="predicted"/>
<evidence type="ECO:0000256" key="1">
    <source>
        <dbReference type="SAM" id="Phobius"/>
    </source>
</evidence>